<dbReference type="AlphaFoldDB" id="A0A839URU3"/>
<comment type="caution">
    <text evidence="1">The sequence shown here is derived from an EMBL/GenBank/DDBJ whole genome shotgun (WGS) entry which is preliminary data.</text>
</comment>
<accession>A0A839URU3</accession>
<gene>
    <name evidence="1" type="ORF">FHS30_001301</name>
</gene>
<dbReference type="InterPro" id="IPR029058">
    <property type="entry name" value="AB_hydrolase_fold"/>
</dbReference>
<dbReference type="Gene3D" id="3.40.50.1820">
    <property type="entry name" value="alpha/beta hydrolase"/>
    <property type="match status" value="1"/>
</dbReference>
<name>A0A839URU3_9GAMM</name>
<sequence>MKLLLLPGLDGTGQLFNDLVKYIPLEFEVQVVSLNDIGGETYDEQAVLIAELVGQNDVVVVAESYSGPIAHALCGLLGNKLISLIFIASFIGPPSRISLLGFAMPTRWIRKNFLVRNLINFFGFNGRGAPAKIEEILNALHAVPVKVLKQRFKNISLIKVSDEIHDVACIYIRPAADRLVGSSAVDAVKCCYPNLNVMQIDGGHFIAQTSPKECAEVILDVLKPVIGARNTPFK</sequence>
<dbReference type="EMBL" id="JACHXZ010000002">
    <property type="protein sequence ID" value="MBB3168117.1"/>
    <property type="molecule type" value="Genomic_DNA"/>
</dbReference>
<proteinExistence type="predicted"/>
<evidence type="ECO:0000313" key="1">
    <source>
        <dbReference type="EMBL" id="MBB3168117.1"/>
    </source>
</evidence>
<evidence type="ECO:0000313" key="2">
    <source>
        <dbReference type="Proteomes" id="UP000559987"/>
    </source>
</evidence>
<keyword evidence="2" id="KW-1185">Reference proteome</keyword>
<dbReference type="RefSeq" id="WP_183909549.1">
    <property type="nucleotide sequence ID" value="NZ_JACHXZ010000002.1"/>
</dbReference>
<dbReference type="Proteomes" id="UP000559987">
    <property type="component" value="Unassembled WGS sequence"/>
</dbReference>
<protein>
    <submittedName>
        <fullName evidence="1">Pimeloyl-ACP methyl ester carboxylesterase</fullName>
    </submittedName>
</protein>
<reference evidence="1 2" key="1">
    <citation type="submission" date="2020-08" db="EMBL/GenBank/DDBJ databases">
        <title>Genomic Encyclopedia of Type Strains, Phase III (KMG-III): the genomes of soil and plant-associated and newly described type strains.</title>
        <authorList>
            <person name="Whitman W."/>
        </authorList>
    </citation>
    <scope>NUCLEOTIDE SEQUENCE [LARGE SCALE GENOMIC DNA]</scope>
    <source>
        <strain evidence="1 2">CECT 8571</strain>
    </source>
</reference>
<organism evidence="1 2">
    <name type="scientific">Simiduia aestuariiviva</name>
    <dbReference type="NCBI Taxonomy" id="1510459"/>
    <lineage>
        <taxon>Bacteria</taxon>
        <taxon>Pseudomonadati</taxon>
        <taxon>Pseudomonadota</taxon>
        <taxon>Gammaproteobacteria</taxon>
        <taxon>Cellvibrionales</taxon>
        <taxon>Cellvibrionaceae</taxon>
        <taxon>Simiduia</taxon>
    </lineage>
</organism>
<dbReference type="SUPFAM" id="SSF53474">
    <property type="entry name" value="alpha/beta-Hydrolases"/>
    <property type="match status" value="1"/>
</dbReference>